<evidence type="ECO:0000259" key="3">
    <source>
        <dbReference type="Pfam" id="PF13629"/>
    </source>
</evidence>
<dbReference type="InterPro" id="IPR032789">
    <property type="entry name" value="T2SS-T3SS_pil_N"/>
</dbReference>
<feature type="compositionally biased region" description="Polar residues" evidence="1">
    <location>
        <begin position="70"/>
        <end position="80"/>
    </location>
</feature>
<evidence type="ECO:0000256" key="2">
    <source>
        <dbReference type="SAM" id="SignalP"/>
    </source>
</evidence>
<dbReference type="EMBL" id="SJPN01000005">
    <property type="protein sequence ID" value="TWU01075.1"/>
    <property type="molecule type" value="Genomic_DNA"/>
</dbReference>
<gene>
    <name evidence="4" type="ORF">Pla52n_44460</name>
</gene>
<dbReference type="Proteomes" id="UP000320176">
    <property type="component" value="Unassembled WGS sequence"/>
</dbReference>
<keyword evidence="2" id="KW-0732">Signal</keyword>
<feature type="domain" description="Pilus formation protein N-terminal" evidence="3">
    <location>
        <begin position="610"/>
        <end position="667"/>
    </location>
</feature>
<evidence type="ECO:0000256" key="1">
    <source>
        <dbReference type="SAM" id="MobiDB-lite"/>
    </source>
</evidence>
<keyword evidence="5" id="KW-1185">Reference proteome</keyword>
<name>A0A5C6AM37_9BACT</name>
<sequence length="756" mass="80182" precursor="true">MRDCNAKQQRVHRGRRSRTSKRAVLFAWLLAAASPVAAQQPQTRSIAPPVTRSPMRIVTHREVPQAASGDVQSNPFVTTPRSDRYPVQLASGDSKTSIRLKPQGNTSTLMPIHSSASALPVQPSQPSIQISESLPPSQPVTNPLVDQAVPLIASESFQPTDLIGSGGSQAIDRSQTLEFGNPIPSPVRAEAETDLANQEFVLPVVEPSDNEGDLTGNAFERKQSLARQNDDAGGAAMLTPMASPAEAAALQTVRPVADARDGREPIQETQPIFFTFSDKESEATPASDVETTAEDAESAIEDQHSESIDATMSEDADLVSSPQASLGFVQPAEPVDFAFNDASQNATGAPATSASDPMSMPEPITLEDQTRRLVIQAEDEDEVALSASDIERATPLTARSSPVAIAPSMDFSDEQAADSAEDMLAASDPVSLKAAPQFDSSQPDGLIVATRPMVLLADPPATPSILYKSESPENAPPKLQPGVIRENEKVVAAQQARNRPPVAVTTPPISVQSSDNSIAMVAPVIDVTGANPVQRQQQDATVVFEAPGADFETFTPMSDGRSLPDLLAAESKSLPTLPPATQSNTPSQSVPASPASFRAQPSPPAVEAVTTLNMSRTQVRSLTIGGQLRRVTVADKDVCQVIASGPNQLKLIGTGNGSTKLVVWADTEAGGPTRVKTFEIQVQDAVESTGGSLGNKTQLLNQTISRMFPSAKIRVTQNEDHLLVSGRCPDEVTAKQIVRMVRKTCLVPVRDSLTFP</sequence>
<feature type="compositionally biased region" description="Low complexity" evidence="1">
    <location>
        <begin position="122"/>
        <end position="135"/>
    </location>
</feature>
<organism evidence="4 5">
    <name type="scientific">Stieleria varia</name>
    <dbReference type="NCBI Taxonomy" id="2528005"/>
    <lineage>
        <taxon>Bacteria</taxon>
        <taxon>Pseudomonadati</taxon>
        <taxon>Planctomycetota</taxon>
        <taxon>Planctomycetia</taxon>
        <taxon>Pirellulales</taxon>
        <taxon>Pirellulaceae</taxon>
        <taxon>Stieleria</taxon>
    </lineage>
</organism>
<comment type="caution">
    <text evidence="4">The sequence shown here is derived from an EMBL/GenBank/DDBJ whole genome shotgun (WGS) entry which is preliminary data.</text>
</comment>
<feature type="region of interest" description="Disordered" evidence="1">
    <location>
        <begin position="574"/>
        <end position="604"/>
    </location>
</feature>
<accession>A0A5C6AM37</accession>
<dbReference type="AlphaFoldDB" id="A0A5C6AM37"/>
<proteinExistence type="predicted"/>
<reference evidence="4 5" key="1">
    <citation type="submission" date="2019-02" db="EMBL/GenBank/DDBJ databases">
        <title>Deep-cultivation of Planctomycetes and their phenomic and genomic characterization uncovers novel biology.</title>
        <authorList>
            <person name="Wiegand S."/>
            <person name="Jogler M."/>
            <person name="Boedeker C."/>
            <person name="Pinto D."/>
            <person name="Vollmers J."/>
            <person name="Rivas-Marin E."/>
            <person name="Kohn T."/>
            <person name="Peeters S.H."/>
            <person name="Heuer A."/>
            <person name="Rast P."/>
            <person name="Oberbeckmann S."/>
            <person name="Bunk B."/>
            <person name="Jeske O."/>
            <person name="Meyerdierks A."/>
            <person name="Storesund J.E."/>
            <person name="Kallscheuer N."/>
            <person name="Luecker S."/>
            <person name="Lage O.M."/>
            <person name="Pohl T."/>
            <person name="Merkel B.J."/>
            <person name="Hornburger P."/>
            <person name="Mueller R.-W."/>
            <person name="Bruemmer F."/>
            <person name="Labrenz M."/>
            <person name="Spormann A.M."/>
            <person name="Op Den Camp H."/>
            <person name="Overmann J."/>
            <person name="Amann R."/>
            <person name="Jetten M.S.M."/>
            <person name="Mascher T."/>
            <person name="Medema M.H."/>
            <person name="Devos D.P."/>
            <person name="Kaster A.-K."/>
            <person name="Ovreas L."/>
            <person name="Rohde M."/>
            <person name="Galperin M.Y."/>
            <person name="Jogler C."/>
        </authorList>
    </citation>
    <scope>NUCLEOTIDE SEQUENCE [LARGE SCALE GENOMIC DNA]</scope>
    <source>
        <strain evidence="4 5">Pla52n</strain>
    </source>
</reference>
<dbReference type="Pfam" id="PF13629">
    <property type="entry name" value="T2SS-T3SS_pil_N"/>
    <property type="match status" value="1"/>
</dbReference>
<feature type="compositionally biased region" description="Polar residues" evidence="1">
    <location>
        <begin position="91"/>
        <end position="117"/>
    </location>
</feature>
<feature type="compositionally biased region" description="Polar residues" evidence="1">
    <location>
        <begin position="579"/>
        <end position="591"/>
    </location>
</feature>
<protein>
    <recommendedName>
        <fullName evidence="3">Pilus formation protein N-terminal domain-containing protein</fullName>
    </recommendedName>
</protein>
<feature type="signal peptide" evidence="2">
    <location>
        <begin position="1"/>
        <end position="38"/>
    </location>
</feature>
<feature type="region of interest" description="Disordered" evidence="1">
    <location>
        <begin position="275"/>
        <end position="301"/>
    </location>
</feature>
<feature type="compositionally biased region" description="Acidic residues" evidence="1">
    <location>
        <begin position="291"/>
        <end position="300"/>
    </location>
</feature>
<evidence type="ECO:0000313" key="4">
    <source>
        <dbReference type="EMBL" id="TWU01075.1"/>
    </source>
</evidence>
<evidence type="ECO:0000313" key="5">
    <source>
        <dbReference type="Proteomes" id="UP000320176"/>
    </source>
</evidence>
<dbReference type="RefSeq" id="WP_197454815.1">
    <property type="nucleotide sequence ID" value="NZ_CP151726.1"/>
</dbReference>
<feature type="chain" id="PRO_5022859160" description="Pilus formation protein N-terminal domain-containing protein" evidence="2">
    <location>
        <begin position="39"/>
        <end position="756"/>
    </location>
</feature>
<feature type="region of interest" description="Disordered" evidence="1">
    <location>
        <begin position="65"/>
        <end position="141"/>
    </location>
</feature>